<evidence type="ECO:0000313" key="3">
    <source>
        <dbReference type="Proteomes" id="UP001148125"/>
    </source>
</evidence>
<dbReference type="EMBL" id="JAOTPO010000012">
    <property type="protein sequence ID" value="MDE5414982.1"/>
    <property type="molecule type" value="Genomic_DNA"/>
</dbReference>
<dbReference type="RefSeq" id="WP_275119588.1">
    <property type="nucleotide sequence ID" value="NZ_JAOTPO010000012.1"/>
</dbReference>
<gene>
    <name evidence="2" type="ORF">N7Z68_16595</name>
</gene>
<feature type="transmembrane region" description="Helical" evidence="1">
    <location>
        <begin position="351"/>
        <end position="372"/>
    </location>
</feature>
<feature type="transmembrane region" description="Helical" evidence="1">
    <location>
        <begin position="378"/>
        <end position="396"/>
    </location>
</feature>
<feature type="transmembrane region" description="Helical" evidence="1">
    <location>
        <begin position="52"/>
        <end position="71"/>
    </location>
</feature>
<accession>A0ABT5VHP8</accession>
<feature type="transmembrane region" description="Helical" evidence="1">
    <location>
        <begin position="310"/>
        <end position="331"/>
    </location>
</feature>
<evidence type="ECO:0000256" key="1">
    <source>
        <dbReference type="SAM" id="Phobius"/>
    </source>
</evidence>
<proteinExistence type="predicted"/>
<feature type="transmembrane region" description="Helical" evidence="1">
    <location>
        <begin position="21"/>
        <end position="46"/>
    </location>
</feature>
<dbReference type="Pfam" id="PF05975">
    <property type="entry name" value="EcsB"/>
    <property type="match status" value="1"/>
</dbReference>
<sequence length="406" mass="47962">MKDVGQLWSSRLKSYWEIAIRYLRLIGNSGFLFTIYLLIIVGSYYYRHFLDWLPQTFPAVLFFVIVSTFLLTRGAVRTFVKEGDLVFLLPMEGRLQPYFRSSIIYSSILQNFTLIVIFFILAPIFAERINSSFSYFLVVLLILAGAKVWNLLCHFEEQRLASSRERIYHIVLRVAMNASFSFFLFVEGSWVFLLAVAVIMLGVYLIYYRKLQRNHSIKWEQLLSIENKMLTLFFRVANMFTDVPSLKSSFKKRRWANAIVTRIPYKHKHTFDYLYTRAFLRSNDYFGIYIRLIIVGTIILLVLPDGIVRYLLYFVFIYMSGLQLSTLWKHFYKAIWVDLYPIQAKDRQQSFLRLIFILLSIKATVLVALLVMFAEVNMVTLILLPLGLAFSYAYSFHWMHRKVNVR</sequence>
<keyword evidence="1" id="KW-0812">Transmembrane</keyword>
<dbReference type="InterPro" id="IPR010288">
    <property type="entry name" value="EcsB_ABC"/>
</dbReference>
<evidence type="ECO:0000313" key="2">
    <source>
        <dbReference type="EMBL" id="MDE5414982.1"/>
    </source>
</evidence>
<keyword evidence="1" id="KW-0472">Membrane</keyword>
<reference evidence="2" key="1">
    <citation type="submission" date="2024-05" db="EMBL/GenBank/DDBJ databases">
        <title>Alkalihalobacillus sp. strain MEB203 novel alkaliphilic bacterium from Lonar Lake, India.</title>
        <authorList>
            <person name="Joshi A."/>
            <person name="Thite S."/>
            <person name="Mengade P."/>
        </authorList>
    </citation>
    <scope>NUCLEOTIDE SEQUENCE</scope>
    <source>
        <strain evidence="2">MEB 203</strain>
    </source>
</reference>
<comment type="caution">
    <text evidence="2">The sequence shown here is derived from an EMBL/GenBank/DDBJ whole genome shotgun (WGS) entry which is preliminary data.</text>
</comment>
<feature type="transmembrane region" description="Helical" evidence="1">
    <location>
        <begin position="190"/>
        <end position="208"/>
    </location>
</feature>
<name>A0ABT5VHP8_9BACI</name>
<feature type="transmembrane region" description="Helical" evidence="1">
    <location>
        <begin position="167"/>
        <end position="184"/>
    </location>
</feature>
<feature type="transmembrane region" description="Helical" evidence="1">
    <location>
        <begin position="285"/>
        <end position="304"/>
    </location>
</feature>
<keyword evidence="1" id="KW-1133">Transmembrane helix</keyword>
<keyword evidence="3" id="KW-1185">Reference proteome</keyword>
<dbReference type="PIRSF" id="PIRSF037259">
    <property type="entry name" value="EcsB_ABC"/>
    <property type="match status" value="1"/>
</dbReference>
<feature type="transmembrane region" description="Helical" evidence="1">
    <location>
        <begin position="132"/>
        <end position="155"/>
    </location>
</feature>
<feature type="transmembrane region" description="Helical" evidence="1">
    <location>
        <begin position="103"/>
        <end position="126"/>
    </location>
</feature>
<organism evidence="2 3">
    <name type="scientific">Alkalihalobacterium chitinilyticum</name>
    <dbReference type="NCBI Taxonomy" id="2980103"/>
    <lineage>
        <taxon>Bacteria</taxon>
        <taxon>Bacillati</taxon>
        <taxon>Bacillota</taxon>
        <taxon>Bacilli</taxon>
        <taxon>Bacillales</taxon>
        <taxon>Bacillaceae</taxon>
        <taxon>Alkalihalobacterium</taxon>
    </lineage>
</organism>
<dbReference type="Proteomes" id="UP001148125">
    <property type="component" value="Unassembled WGS sequence"/>
</dbReference>
<protein>
    <submittedName>
        <fullName evidence="2">ABC transporter permease</fullName>
    </submittedName>
</protein>